<reference evidence="1 2" key="1">
    <citation type="submission" date="2024-07" db="EMBL/GenBank/DDBJ databases">
        <title>Section-level genome sequencing and comparative genomics of Aspergillus sections Usti and Cavernicolus.</title>
        <authorList>
            <consortium name="Lawrence Berkeley National Laboratory"/>
            <person name="Nybo J.L."/>
            <person name="Vesth T.C."/>
            <person name="Theobald S."/>
            <person name="Frisvad J.C."/>
            <person name="Larsen T.O."/>
            <person name="Kjaerboelling I."/>
            <person name="Rothschild-Mancinelli K."/>
            <person name="Lyhne E.K."/>
            <person name="Kogle M.E."/>
            <person name="Barry K."/>
            <person name="Clum A."/>
            <person name="Na H."/>
            <person name="Ledsgaard L."/>
            <person name="Lin J."/>
            <person name="Lipzen A."/>
            <person name="Kuo A."/>
            <person name="Riley R."/>
            <person name="Mondo S."/>
            <person name="Labutti K."/>
            <person name="Haridas S."/>
            <person name="Pangalinan J."/>
            <person name="Salamov A.A."/>
            <person name="Simmons B.A."/>
            <person name="Magnuson J.K."/>
            <person name="Chen J."/>
            <person name="Drula E."/>
            <person name="Henrissat B."/>
            <person name="Wiebenga A."/>
            <person name="Lubbers R.J."/>
            <person name="Gomes A.C."/>
            <person name="Makela M.R."/>
            <person name="Stajich J."/>
            <person name="Grigoriev I.V."/>
            <person name="Mortensen U.H."/>
            <person name="De Vries R.P."/>
            <person name="Baker S.E."/>
            <person name="Andersen M.R."/>
        </authorList>
    </citation>
    <scope>NUCLEOTIDE SEQUENCE [LARGE SCALE GENOMIC DNA]</scope>
    <source>
        <strain evidence="1 2">CBS 209.92</strain>
    </source>
</reference>
<sequence>MSSESLIPILVRGPGAPTNHQVMLIDENTSSFEDLATHIYSNLHPNLDAATLKSGERSITKAWVEWNQPAANKHFPRETYFQDGNVEALLKLVKVRNGVDFIGVELNDVEGGEEDSNPNRIFYMRGGKMVC</sequence>
<organism evidence="1 2">
    <name type="scientific">Aspergillus keveii</name>
    <dbReference type="NCBI Taxonomy" id="714993"/>
    <lineage>
        <taxon>Eukaryota</taxon>
        <taxon>Fungi</taxon>
        <taxon>Dikarya</taxon>
        <taxon>Ascomycota</taxon>
        <taxon>Pezizomycotina</taxon>
        <taxon>Eurotiomycetes</taxon>
        <taxon>Eurotiomycetidae</taxon>
        <taxon>Eurotiales</taxon>
        <taxon>Aspergillaceae</taxon>
        <taxon>Aspergillus</taxon>
        <taxon>Aspergillus subgen. Nidulantes</taxon>
    </lineage>
</organism>
<dbReference type="Proteomes" id="UP001610563">
    <property type="component" value="Unassembled WGS sequence"/>
</dbReference>
<comment type="caution">
    <text evidence="1">The sequence shown here is derived from an EMBL/GenBank/DDBJ whole genome shotgun (WGS) entry which is preliminary data.</text>
</comment>
<dbReference type="EMBL" id="JBFTWV010000146">
    <property type="protein sequence ID" value="KAL2785396.1"/>
    <property type="molecule type" value="Genomic_DNA"/>
</dbReference>
<evidence type="ECO:0000313" key="2">
    <source>
        <dbReference type="Proteomes" id="UP001610563"/>
    </source>
</evidence>
<protein>
    <submittedName>
        <fullName evidence="1">Uncharacterized protein</fullName>
    </submittedName>
</protein>
<keyword evidence="2" id="KW-1185">Reference proteome</keyword>
<name>A0ABR4FQ70_9EURO</name>
<evidence type="ECO:0000313" key="1">
    <source>
        <dbReference type="EMBL" id="KAL2785396.1"/>
    </source>
</evidence>
<proteinExistence type="predicted"/>
<accession>A0ABR4FQ70</accession>
<gene>
    <name evidence="1" type="ORF">BJX66DRAFT_343152</name>
</gene>